<evidence type="ECO:0000313" key="3">
    <source>
        <dbReference type="Proteomes" id="UP000051096"/>
    </source>
</evidence>
<dbReference type="InterPro" id="IPR036779">
    <property type="entry name" value="LysM_dom_sf"/>
</dbReference>
<feature type="domain" description="LysM" evidence="1">
    <location>
        <begin position="18"/>
        <end position="67"/>
    </location>
</feature>
<reference evidence="2 3" key="1">
    <citation type="journal article" date="2015" name="Microbiome">
        <title>Genomic resolution of linkages in carbon, nitrogen, and sulfur cycling among widespread estuary sediment bacteria.</title>
        <authorList>
            <person name="Baker B.J."/>
            <person name="Lazar C.S."/>
            <person name="Teske A.P."/>
            <person name="Dick G.J."/>
        </authorList>
    </citation>
    <scope>NUCLEOTIDE SEQUENCE [LARGE SCALE GENOMIC DNA]</scope>
    <source>
        <strain evidence="2">SM23_60</strain>
    </source>
</reference>
<dbReference type="CDD" id="cd00118">
    <property type="entry name" value="LysM"/>
    <property type="match status" value="1"/>
</dbReference>
<evidence type="ECO:0000313" key="2">
    <source>
        <dbReference type="EMBL" id="KPK71416.1"/>
    </source>
</evidence>
<dbReference type="PROSITE" id="PS51782">
    <property type="entry name" value="LYSM"/>
    <property type="match status" value="1"/>
</dbReference>
<gene>
    <name evidence="2" type="ORF">AMJ87_07295</name>
</gene>
<organism evidence="2 3">
    <name type="scientific">candidate division WOR_3 bacterium SM23_60</name>
    <dbReference type="NCBI Taxonomy" id="1703780"/>
    <lineage>
        <taxon>Bacteria</taxon>
        <taxon>Bacteria division WOR-3</taxon>
    </lineage>
</organism>
<sequence>MKRLLILVAFVSMFAQETTHEVKEGDTLWDIAGYYYQNPFLWPYVWRANLAKIEDPHWIYPEQQFVIPPSPEQGLAAMPPEETGYEPPVAPPPPPEREVTEVISVVTPEPKLFSAEMVHRAGLIVAEKMQPWAQIVGTEPPDQRMITSYKTIYIDRSMDLAEGDMLTIYRPGRTLKHPRTGEFLGEEVIILGVAHVEDVGAEGSRCKVIASYDIIKQGDYLMPYESAEAVDVVELVETEQDIEGYVVEVRTMQETAPPHIIVYVDQGEMSGTAVGDVYDVYQEKKVSGKEMPDFNIGRIQIVKVFEKASIGMLLSEREPAPIKRGEKCRLAMEAR</sequence>
<dbReference type="InterPro" id="IPR018392">
    <property type="entry name" value="LysM"/>
</dbReference>
<protein>
    <recommendedName>
        <fullName evidence="1">LysM domain-containing protein</fullName>
    </recommendedName>
</protein>
<name>A0A0S8GE74_UNCW3</name>
<dbReference type="EMBL" id="LJUO01000063">
    <property type="protein sequence ID" value="KPK71416.1"/>
    <property type="molecule type" value="Genomic_DNA"/>
</dbReference>
<dbReference type="PANTHER" id="PTHR34700:SF4">
    <property type="entry name" value="PHAGE-LIKE ELEMENT PBSX PROTEIN XKDP"/>
    <property type="match status" value="1"/>
</dbReference>
<dbReference type="Gene3D" id="3.10.350.10">
    <property type="entry name" value="LysM domain"/>
    <property type="match status" value="1"/>
</dbReference>
<dbReference type="InterPro" id="IPR052196">
    <property type="entry name" value="Bact_Kbp"/>
</dbReference>
<dbReference type="Pfam" id="PF01476">
    <property type="entry name" value="LysM"/>
    <property type="match status" value="1"/>
</dbReference>
<dbReference type="AlphaFoldDB" id="A0A0S8GE74"/>
<evidence type="ECO:0000259" key="1">
    <source>
        <dbReference type="PROSITE" id="PS51782"/>
    </source>
</evidence>
<dbReference type="PANTHER" id="PTHR34700">
    <property type="entry name" value="POTASSIUM BINDING PROTEIN KBP"/>
    <property type="match status" value="1"/>
</dbReference>
<proteinExistence type="predicted"/>
<comment type="caution">
    <text evidence="2">The sequence shown here is derived from an EMBL/GenBank/DDBJ whole genome shotgun (WGS) entry which is preliminary data.</text>
</comment>
<accession>A0A0S8GE74</accession>
<dbReference type="Proteomes" id="UP000051096">
    <property type="component" value="Unassembled WGS sequence"/>
</dbReference>